<sequence>MEVRLKRVYDPESPGDGFRVLVDKLWPRGIRKEAFHYDLWAKRIAPSTSLRVWYHGDPAGRWAEFRRKYLDELGSSAAMQDFLDRIRTYPDVTLLYASKNRVENHAVILKEFIEKNLN</sequence>
<dbReference type="PANTHER" id="PTHR36849:SF1">
    <property type="entry name" value="CYTOPLASMIC PROTEIN"/>
    <property type="match status" value="1"/>
</dbReference>
<dbReference type="GeneID" id="73803863"/>
<dbReference type="PANTHER" id="PTHR36849">
    <property type="entry name" value="CYTOPLASMIC PROTEIN-RELATED"/>
    <property type="match status" value="1"/>
</dbReference>
<reference evidence="1 2" key="1">
    <citation type="journal article" date="2016" name="Nat. Biotechnol.">
        <title>Measurement of bacterial replication rates in microbial communities.</title>
        <authorList>
            <person name="Brown C.T."/>
            <person name="Olm M.R."/>
            <person name="Thomas B.C."/>
            <person name="Banfield J.F."/>
        </authorList>
    </citation>
    <scope>NUCLEOTIDE SEQUENCE [LARGE SCALE GENOMIC DNA]</scope>
    <source>
        <strain evidence="1">CAG:67_53_122</strain>
    </source>
</reference>
<accession>A0A1Q6FCJ9</accession>
<dbReference type="RefSeq" id="WP_004329712.1">
    <property type="nucleotide sequence ID" value="NZ_BAAFKT010000027.1"/>
</dbReference>
<evidence type="ECO:0000313" key="1">
    <source>
        <dbReference type="EMBL" id="OKY96566.1"/>
    </source>
</evidence>
<gene>
    <name evidence="1" type="ORF">BHV66_00395</name>
</gene>
<comment type="caution">
    <text evidence="1">The sequence shown here is derived from an EMBL/GenBank/DDBJ whole genome shotgun (WGS) entry which is preliminary data.</text>
</comment>
<protein>
    <submittedName>
        <fullName evidence="1">MarR family transcriptional regulator</fullName>
    </submittedName>
</protein>
<organism evidence="1 2">
    <name type="scientific">Alistipes putredinis</name>
    <dbReference type="NCBI Taxonomy" id="28117"/>
    <lineage>
        <taxon>Bacteria</taxon>
        <taxon>Pseudomonadati</taxon>
        <taxon>Bacteroidota</taxon>
        <taxon>Bacteroidia</taxon>
        <taxon>Bacteroidales</taxon>
        <taxon>Rikenellaceae</taxon>
        <taxon>Alistipes</taxon>
    </lineage>
</organism>
<dbReference type="Pfam" id="PF22752">
    <property type="entry name" value="DUF488-N3i"/>
    <property type="match status" value="1"/>
</dbReference>
<evidence type="ECO:0000313" key="2">
    <source>
        <dbReference type="Proteomes" id="UP000187417"/>
    </source>
</evidence>
<proteinExistence type="predicted"/>
<dbReference type="AlphaFoldDB" id="A0A1Q6FCJ9"/>
<dbReference type="EMBL" id="MNQH01000001">
    <property type="protein sequence ID" value="OKY96566.1"/>
    <property type="molecule type" value="Genomic_DNA"/>
</dbReference>
<dbReference type="InterPro" id="IPR052552">
    <property type="entry name" value="YeaO-like"/>
</dbReference>
<dbReference type="Proteomes" id="UP000187417">
    <property type="component" value="Unassembled WGS sequence"/>
</dbReference>
<name>A0A1Q6FCJ9_9BACT</name>